<dbReference type="AlphaFoldDB" id="A0A8H6HAW9"/>
<evidence type="ECO:0000313" key="2">
    <source>
        <dbReference type="Proteomes" id="UP000521943"/>
    </source>
</evidence>
<name>A0A8H6HAW9_9AGAR</name>
<sequence>MTQSNFRLARHQECRSRIWTPETALIVFDGISPLPLSEDLFLSFFRHTGNSTKNISGERVIRSSRDLALTQSPPQETLTTLKALQTAQGNQWACMRGTSEISWLSSLFRVEGSRNVVEVYAITSAALSPDFTKSPHSAFWFDRVVSLGVIVHIIVRL</sequence>
<protein>
    <submittedName>
        <fullName evidence="1">Uncharacterized protein</fullName>
    </submittedName>
</protein>
<keyword evidence="2" id="KW-1185">Reference proteome</keyword>
<gene>
    <name evidence="1" type="ORF">DFP72DRAFT_860441</name>
</gene>
<dbReference type="Proteomes" id="UP000521943">
    <property type="component" value="Unassembled WGS sequence"/>
</dbReference>
<accession>A0A8H6HAW9</accession>
<reference evidence="1 2" key="1">
    <citation type="submission" date="2020-07" db="EMBL/GenBank/DDBJ databases">
        <title>Comparative genomics of pyrophilous fungi reveals a link between fire events and developmental genes.</title>
        <authorList>
            <consortium name="DOE Joint Genome Institute"/>
            <person name="Steindorff A.S."/>
            <person name="Carver A."/>
            <person name="Calhoun S."/>
            <person name="Stillman K."/>
            <person name="Liu H."/>
            <person name="Lipzen A."/>
            <person name="Pangilinan J."/>
            <person name="Labutti K."/>
            <person name="Bruns T.D."/>
            <person name="Grigoriev I.V."/>
        </authorList>
    </citation>
    <scope>NUCLEOTIDE SEQUENCE [LARGE SCALE GENOMIC DNA]</scope>
    <source>
        <strain evidence="1 2">CBS 144469</strain>
    </source>
</reference>
<proteinExistence type="predicted"/>
<dbReference type="EMBL" id="JACGCI010000182">
    <property type="protein sequence ID" value="KAF6742508.1"/>
    <property type="molecule type" value="Genomic_DNA"/>
</dbReference>
<evidence type="ECO:0000313" key="1">
    <source>
        <dbReference type="EMBL" id="KAF6742508.1"/>
    </source>
</evidence>
<comment type="caution">
    <text evidence="1">The sequence shown here is derived from an EMBL/GenBank/DDBJ whole genome shotgun (WGS) entry which is preliminary data.</text>
</comment>
<organism evidence="1 2">
    <name type="scientific">Ephemerocybe angulata</name>
    <dbReference type="NCBI Taxonomy" id="980116"/>
    <lineage>
        <taxon>Eukaryota</taxon>
        <taxon>Fungi</taxon>
        <taxon>Dikarya</taxon>
        <taxon>Basidiomycota</taxon>
        <taxon>Agaricomycotina</taxon>
        <taxon>Agaricomycetes</taxon>
        <taxon>Agaricomycetidae</taxon>
        <taxon>Agaricales</taxon>
        <taxon>Agaricineae</taxon>
        <taxon>Psathyrellaceae</taxon>
        <taxon>Ephemerocybe</taxon>
    </lineage>
</organism>